<evidence type="ECO:0000256" key="1">
    <source>
        <dbReference type="ARBA" id="ARBA00007689"/>
    </source>
</evidence>
<dbReference type="RefSeq" id="WP_307335643.1">
    <property type="nucleotide sequence ID" value="NZ_JAUSUQ010000002.1"/>
</dbReference>
<accession>A0ABU0CNK1</accession>
<dbReference type="InterPro" id="IPR011008">
    <property type="entry name" value="Dimeric_a/b-barrel"/>
</dbReference>
<proteinExistence type="inferred from homology"/>
<sequence length="92" mass="10603">MKYFAVFLPMKDQEKSQTYRPEHLAYLQKLREEGKIIAMGRFTDGAGGLVIYKAASLEEAKSYAENDPYVLHGARDCEIHEWDMISDVFPKD</sequence>
<comment type="caution">
    <text evidence="3">The sequence shown here is derived from an EMBL/GenBank/DDBJ whole genome shotgun (WGS) entry which is preliminary data.</text>
</comment>
<evidence type="ECO:0000313" key="4">
    <source>
        <dbReference type="Proteomes" id="UP001232445"/>
    </source>
</evidence>
<evidence type="ECO:0000313" key="3">
    <source>
        <dbReference type="EMBL" id="MDQ0337991.1"/>
    </source>
</evidence>
<dbReference type="InterPro" id="IPR005545">
    <property type="entry name" value="YCII"/>
</dbReference>
<dbReference type="Pfam" id="PF03795">
    <property type="entry name" value="YCII"/>
    <property type="match status" value="1"/>
</dbReference>
<gene>
    <name evidence="3" type="ORF">J2S00_000774</name>
</gene>
<dbReference type="EMBL" id="JAUSUQ010000002">
    <property type="protein sequence ID" value="MDQ0337991.1"/>
    <property type="molecule type" value="Genomic_DNA"/>
</dbReference>
<protein>
    <submittedName>
        <fullName evidence="3">Uncharacterized protein YciI</fullName>
    </submittedName>
</protein>
<dbReference type="Gene3D" id="3.30.70.1060">
    <property type="entry name" value="Dimeric alpha+beta barrel"/>
    <property type="match status" value="1"/>
</dbReference>
<organism evidence="3 4">
    <name type="scientific">Caldalkalibacillus uzonensis</name>
    <dbReference type="NCBI Taxonomy" id="353224"/>
    <lineage>
        <taxon>Bacteria</taxon>
        <taxon>Bacillati</taxon>
        <taxon>Bacillota</taxon>
        <taxon>Bacilli</taxon>
        <taxon>Bacillales</taxon>
        <taxon>Bacillaceae</taxon>
        <taxon>Caldalkalibacillus</taxon>
    </lineage>
</organism>
<dbReference type="PANTHER" id="PTHR37828:SF1">
    <property type="entry name" value="YCII-RELATED DOMAIN-CONTAINING PROTEIN"/>
    <property type="match status" value="1"/>
</dbReference>
<dbReference type="PANTHER" id="PTHR37828">
    <property type="entry name" value="GSR2449 PROTEIN"/>
    <property type="match status" value="1"/>
</dbReference>
<feature type="domain" description="YCII-related" evidence="2">
    <location>
        <begin position="3"/>
        <end position="82"/>
    </location>
</feature>
<dbReference type="SUPFAM" id="SSF54909">
    <property type="entry name" value="Dimeric alpha+beta barrel"/>
    <property type="match status" value="1"/>
</dbReference>
<keyword evidence="4" id="KW-1185">Reference proteome</keyword>
<comment type="similarity">
    <text evidence="1">Belongs to the YciI family.</text>
</comment>
<evidence type="ECO:0000259" key="2">
    <source>
        <dbReference type="Pfam" id="PF03795"/>
    </source>
</evidence>
<name>A0ABU0CNK1_9BACI</name>
<reference evidence="3 4" key="1">
    <citation type="submission" date="2023-07" db="EMBL/GenBank/DDBJ databases">
        <title>Genomic Encyclopedia of Type Strains, Phase IV (KMG-IV): sequencing the most valuable type-strain genomes for metagenomic binning, comparative biology and taxonomic classification.</title>
        <authorList>
            <person name="Goeker M."/>
        </authorList>
    </citation>
    <scope>NUCLEOTIDE SEQUENCE [LARGE SCALE GENOMIC DNA]</scope>
    <source>
        <strain evidence="3 4">DSM 17740</strain>
    </source>
</reference>
<dbReference type="Proteomes" id="UP001232445">
    <property type="component" value="Unassembled WGS sequence"/>
</dbReference>